<proteinExistence type="predicted"/>
<reference evidence="3 4" key="1">
    <citation type="submission" date="2019-07" db="EMBL/GenBank/DDBJ databases">
        <title>Whole genome shotgun sequence of Pseudonocardia asaccharolytica NBRC 16224.</title>
        <authorList>
            <person name="Hosoyama A."/>
            <person name="Uohara A."/>
            <person name="Ohji S."/>
            <person name="Ichikawa N."/>
        </authorList>
    </citation>
    <scope>NUCLEOTIDE SEQUENCE [LARGE SCALE GENOMIC DNA]</scope>
    <source>
        <strain evidence="3 4">NBRC 16224</strain>
    </source>
</reference>
<accession>A0A511D334</accession>
<dbReference type="AlphaFoldDB" id="A0A511D334"/>
<dbReference type="EMBL" id="BJVI01000033">
    <property type="protein sequence ID" value="GEL19192.1"/>
    <property type="molecule type" value="Genomic_DNA"/>
</dbReference>
<dbReference type="NCBIfam" id="NF033539">
    <property type="entry name" value="transpos_IS1380"/>
    <property type="match status" value="1"/>
</dbReference>
<evidence type="ECO:0000313" key="4">
    <source>
        <dbReference type="Proteomes" id="UP000321328"/>
    </source>
</evidence>
<feature type="domain" description="Transposase DDE" evidence="2">
    <location>
        <begin position="7"/>
        <end position="298"/>
    </location>
</feature>
<feature type="compositionally biased region" description="Low complexity" evidence="1">
    <location>
        <begin position="353"/>
        <end position="373"/>
    </location>
</feature>
<sequence>MRLSHARSAISVRFDDPNLVSCVGLVPIMALAARCGLPTLLVSGLTLTGKGTANAAAKITALIGGMIAGADSIADLDLLRHGGMGPVFDQVRAPSTRGTFLRRFTFGHVRHLDAVAARLLARLAAATPLLPGADQVVFVDLDDTVRQTYGYAKQGAGRGHTGVKGLTALLAVLSTPVSAPVIAATRLRKGSTNSARGAARLLADALATARRAGAGTARHAMLLVHADSAYYGHDLITTCRRAGARFSVTARPATVTRAITSIDKQAWTPIRYPNAIYDDEQRWISDAEIAETEFTAFTGRRKPEHITARLIVRRVRRLNPAQVRPDRPKRSRSTATTRCSPTAANRRSPRRPPTATTRSSSRSSPSSTTARWRTCPRARSPRTPPGWPAPRSPTTSPAPPASWPVPATPAPAPRPCAPD</sequence>
<evidence type="ECO:0000259" key="2">
    <source>
        <dbReference type="Pfam" id="PF13701"/>
    </source>
</evidence>
<evidence type="ECO:0000313" key="3">
    <source>
        <dbReference type="EMBL" id="GEL19192.1"/>
    </source>
</evidence>
<keyword evidence="4" id="KW-1185">Reference proteome</keyword>
<dbReference type="Pfam" id="PF13701">
    <property type="entry name" value="DDE_Tnp_1_4"/>
    <property type="match status" value="1"/>
</dbReference>
<organism evidence="3 4">
    <name type="scientific">Pseudonocardia asaccharolytica DSM 44247 = NBRC 16224</name>
    <dbReference type="NCBI Taxonomy" id="1123024"/>
    <lineage>
        <taxon>Bacteria</taxon>
        <taxon>Bacillati</taxon>
        <taxon>Actinomycetota</taxon>
        <taxon>Actinomycetes</taxon>
        <taxon>Pseudonocardiales</taxon>
        <taxon>Pseudonocardiaceae</taxon>
        <taxon>Pseudonocardia</taxon>
    </lineage>
</organism>
<protein>
    <recommendedName>
        <fullName evidence="2">Transposase DDE domain-containing protein</fullName>
    </recommendedName>
</protein>
<feature type="compositionally biased region" description="Pro residues" evidence="1">
    <location>
        <begin position="382"/>
        <end position="419"/>
    </location>
</feature>
<comment type="caution">
    <text evidence="3">The sequence shown here is derived from an EMBL/GenBank/DDBJ whole genome shotgun (WGS) entry which is preliminary data.</text>
</comment>
<dbReference type="InterPro" id="IPR047960">
    <property type="entry name" value="Transpos_IS1380"/>
</dbReference>
<gene>
    <name evidence="3" type="ORF">PA7_30290</name>
</gene>
<dbReference type="InterPro" id="IPR025668">
    <property type="entry name" value="Tnp_DDE_dom"/>
</dbReference>
<name>A0A511D334_9PSEU</name>
<feature type="region of interest" description="Disordered" evidence="1">
    <location>
        <begin position="319"/>
        <end position="419"/>
    </location>
</feature>
<dbReference type="Proteomes" id="UP000321328">
    <property type="component" value="Unassembled WGS sequence"/>
</dbReference>
<evidence type="ECO:0000256" key="1">
    <source>
        <dbReference type="SAM" id="MobiDB-lite"/>
    </source>
</evidence>